<evidence type="ECO:0000256" key="2">
    <source>
        <dbReference type="SAM" id="Phobius"/>
    </source>
</evidence>
<feature type="domain" description="Acyltransferase 3" evidence="3">
    <location>
        <begin position="24"/>
        <end position="359"/>
    </location>
</feature>
<feature type="transmembrane region" description="Helical" evidence="2">
    <location>
        <begin position="65"/>
        <end position="88"/>
    </location>
</feature>
<evidence type="ECO:0000313" key="4">
    <source>
        <dbReference type="EMBL" id="EPE35660.1"/>
    </source>
</evidence>
<dbReference type="OMA" id="MANQRTH"/>
<dbReference type="GeneID" id="19470401"/>
<feature type="transmembrane region" description="Helical" evidence="2">
    <location>
        <begin position="32"/>
        <end position="53"/>
    </location>
</feature>
<dbReference type="AlphaFoldDB" id="S3DD51"/>
<keyword evidence="2" id="KW-0472">Membrane</keyword>
<dbReference type="RefSeq" id="XP_008077739.1">
    <property type="nucleotide sequence ID" value="XM_008079548.1"/>
</dbReference>
<dbReference type="Proteomes" id="UP000016922">
    <property type="component" value="Unassembled WGS sequence"/>
</dbReference>
<proteinExistence type="predicted"/>
<keyword evidence="4" id="KW-0808">Transferase</keyword>
<sequence length="373" mass="40957">MPDESPPKRSSLPPTTSSPHRLYHLDNLRTSLTGLVILHHVSVPYGGLGLWPYQSRFHNTGSSPSLVVFNAVNQSFFMGSFFFLSGIMSSTSLRRRWTEEFLRTKWMKLGIPVVVSSLLGPPFQTAIQRLFEGKVVGWDILVTHLKGLTGVKGSVWYPAVLMVFDTLYTIMPKVPRLSFGPAMSLNILAAFLLRLKYPTGTTLAPLNVQPGYLPQYIISYLLGTITPIPTGDTPSLLTRRQMKTLLGASIASGVSMLVLVRSYPLSSMNGGWNWLALAYAMWNETTGAVIASVVLDTFRKSSWATKKWSNIGEYSYAAFLVHQPVCITIQYALDGWEAGGVVKTIVVGGVGVVGSWLAGWGLTLIPGFRKIIV</sequence>
<dbReference type="PANTHER" id="PTHR36927">
    <property type="entry name" value="BLR4337 PROTEIN"/>
    <property type="match status" value="1"/>
</dbReference>
<feature type="transmembrane region" description="Helical" evidence="2">
    <location>
        <begin position="316"/>
        <end position="333"/>
    </location>
</feature>
<accession>S3DD51</accession>
<organism evidence="4 5">
    <name type="scientific">Glarea lozoyensis (strain ATCC 20868 / MF5171)</name>
    <dbReference type="NCBI Taxonomy" id="1116229"/>
    <lineage>
        <taxon>Eukaryota</taxon>
        <taxon>Fungi</taxon>
        <taxon>Dikarya</taxon>
        <taxon>Ascomycota</taxon>
        <taxon>Pezizomycotina</taxon>
        <taxon>Leotiomycetes</taxon>
        <taxon>Helotiales</taxon>
        <taxon>Helotiaceae</taxon>
        <taxon>Glarea</taxon>
    </lineage>
</organism>
<dbReference type="PANTHER" id="PTHR36927:SF4">
    <property type="entry name" value="BLR5718 PROTEIN"/>
    <property type="match status" value="1"/>
</dbReference>
<evidence type="ECO:0000256" key="1">
    <source>
        <dbReference type="SAM" id="MobiDB-lite"/>
    </source>
</evidence>
<evidence type="ECO:0000259" key="3">
    <source>
        <dbReference type="Pfam" id="PF01757"/>
    </source>
</evidence>
<dbReference type="HOGENOM" id="CLU_036097_2_0_1"/>
<feature type="region of interest" description="Disordered" evidence="1">
    <location>
        <begin position="1"/>
        <end position="20"/>
    </location>
</feature>
<protein>
    <submittedName>
        <fullName evidence="4">Acyltransferase 3</fullName>
    </submittedName>
</protein>
<dbReference type="KEGG" id="glz:GLAREA_11360"/>
<dbReference type="Pfam" id="PF01757">
    <property type="entry name" value="Acyl_transf_3"/>
    <property type="match status" value="1"/>
</dbReference>
<evidence type="ECO:0000313" key="5">
    <source>
        <dbReference type="Proteomes" id="UP000016922"/>
    </source>
</evidence>
<feature type="transmembrane region" description="Helical" evidence="2">
    <location>
        <begin position="244"/>
        <end position="263"/>
    </location>
</feature>
<feature type="transmembrane region" description="Helical" evidence="2">
    <location>
        <begin position="275"/>
        <end position="295"/>
    </location>
</feature>
<gene>
    <name evidence="4" type="ORF">GLAREA_11360</name>
</gene>
<keyword evidence="5" id="KW-1185">Reference proteome</keyword>
<reference evidence="4 5" key="1">
    <citation type="journal article" date="2013" name="BMC Genomics">
        <title>Genomics-driven discovery of the pneumocandin biosynthetic gene cluster in the fungus Glarea lozoyensis.</title>
        <authorList>
            <person name="Chen L."/>
            <person name="Yue Q."/>
            <person name="Zhang X."/>
            <person name="Xiang M."/>
            <person name="Wang C."/>
            <person name="Li S."/>
            <person name="Che Y."/>
            <person name="Ortiz-Lopez F.J."/>
            <person name="Bills G.F."/>
            <person name="Liu X."/>
            <person name="An Z."/>
        </authorList>
    </citation>
    <scope>NUCLEOTIDE SEQUENCE [LARGE SCALE GENOMIC DNA]</scope>
    <source>
        <strain evidence="5">ATCC 20868 / MF5171</strain>
    </source>
</reference>
<keyword evidence="2" id="KW-1133">Transmembrane helix</keyword>
<name>S3DD51_GLAL2</name>
<dbReference type="InterPro" id="IPR050623">
    <property type="entry name" value="Glucan_succinyl_AcylTrfase"/>
</dbReference>
<keyword evidence="2" id="KW-0812">Transmembrane</keyword>
<feature type="transmembrane region" description="Helical" evidence="2">
    <location>
        <begin position="345"/>
        <end position="365"/>
    </location>
</feature>
<dbReference type="eggNOG" id="ENOG502S9Z5">
    <property type="taxonomic scope" value="Eukaryota"/>
</dbReference>
<keyword evidence="4" id="KW-0012">Acyltransferase</keyword>
<dbReference type="GO" id="GO:0016747">
    <property type="term" value="F:acyltransferase activity, transferring groups other than amino-acyl groups"/>
    <property type="evidence" value="ECO:0007669"/>
    <property type="project" value="InterPro"/>
</dbReference>
<dbReference type="OrthoDB" id="4141464at2759"/>
<dbReference type="InterPro" id="IPR002656">
    <property type="entry name" value="Acyl_transf_3_dom"/>
</dbReference>
<dbReference type="EMBL" id="KE145354">
    <property type="protein sequence ID" value="EPE35660.1"/>
    <property type="molecule type" value="Genomic_DNA"/>
</dbReference>